<organism evidence="1 2">
    <name type="scientific">Metabacillus herbersteinensis</name>
    <dbReference type="NCBI Taxonomy" id="283816"/>
    <lineage>
        <taxon>Bacteria</taxon>
        <taxon>Bacillati</taxon>
        <taxon>Bacillota</taxon>
        <taxon>Bacilli</taxon>
        <taxon>Bacillales</taxon>
        <taxon>Bacillaceae</taxon>
        <taxon>Metabacillus</taxon>
    </lineage>
</organism>
<evidence type="ECO:0000313" key="2">
    <source>
        <dbReference type="Proteomes" id="UP001589854"/>
    </source>
</evidence>
<keyword evidence="2" id="KW-1185">Reference proteome</keyword>
<dbReference type="EMBL" id="JBHLVO010000033">
    <property type="protein sequence ID" value="MFC0274299.1"/>
    <property type="molecule type" value="Genomic_DNA"/>
</dbReference>
<gene>
    <name evidence="1" type="ORF">ACFFIX_23410</name>
</gene>
<comment type="caution">
    <text evidence="1">The sequence shown here is derived from an EMBL/GenBank/DDBJ whole genome shotgun (WGS) entry which is preliminary data.</text>
</comment>
<dbReference type="RefSeq" id="WP_378938406.1">
    <property type="nucleotide sequence ID" value="NZ_JBHLVO010000033.1"/>
</dbReference>
<dbReference type="Proteomes" id="UP001589854">
    <property type="component" value="Unassembled WGS sequence"/>
</dbReference>
<protein>
    <submittedName>
        <fullName evidence="1">Uncharacterized protein</fullName>
    </submittedName>
</protein>
<accession>A0ABV6GMF7</accession>
<name>A0ABV6GMF7_9BACI</name>
<sequence length="90" mass="10883">MQLSEYLGQIDYEIIQFTFSLIKDVDSKIHTHTLFYKNQVLQYVQNEIDCYIKNLQLKRSLKSVYKIEMQQLMSMKLRVLFDKHSLLQCM</sequence>
<reference evidence="1 2" key="1">
    <citation type="submission" date="2024-09" db="EMBL/GenBank/DDBJ databases">
        <authorList>
            <person name="Sun Q."/>
            <person name="Mori K."/>
        </authorList>
    </citation>
    <scope>NUCLEOTIDE SEQUENCE [LARGE SCALE GENOMIC DNA]</scope>
    <source>
        <strain evidence="1 2">CCM 7228</strain>
    </source>
</reference>
<evidence type="ECO:0000313" key="1">
    <source>
        <dbReference type="EMBL" id="MFC0274299.1"/>
    </source>
</evidence>
<proteinExistence type="predicted"/>